<dbReference type="AlphaFoldDB" id="A0A6C0HZD5"/>
<dbReference type="InterPro" id="IPR036397">
    <property type="entry name" value="RNaseH_sf"/>
</dbReference>
<dbReference type="GO" id="GO:0003676">
    <property type="term" value="F:nucleic acid binding"/>
    <property type="evidence" value="ECO:0007669"/>
    <property type="project" value="InterPro"/>
</dbReference>
<accession>A0A6C0HZD5</accession>
<name>A0A6C0HZD5_9ZZZZ</name>
<organism evidence="1">
    <name type="scientific">viral metagenome</name>
    <dbReference type="NCBI Taxonomy" id="1070528"/>
    <lineage>
        <taxon>unclassified sequences</taxon>
        <taxon>metagenomes</taxon>
        <taxon>organismal metagenomes</taxon>
    </lineage>
</organism>
<protein>
    <submittedName>
        <fullName evidence="1">Uncharacterized protein</fullName>
    </submittedName>
</protein>
<reference evidence="1" key="1">
    <citation type="journal article" date="2020" name="Nature">
        <title>Giant virus diversity and host interactions through global metagenomics.</title>
        <authorList>
            <person name="Schulz F."/>
            <person name="Roux S."/>
            <person name="Paez-Espino D."/>
            <person name="Jungbluth S."/>
            <person name="Walsh D.A."/>
            <person name="Denef V.J."/>
            <person name="McMahon K.D."/>
            <person name="Konstantinidis K.T."/>
            <person name="Eloe-Fadrosh E.A."/>
            <person name="Kyrpides N.C."/>
            <person name="Woyke T."/>
        </authorList>
    </citation>
    <scope>NUCLEOTIDE SEQUENCE</scope>
    <source>
        <strain evidence="1">GVMAG-M-3300023184-184</strain>
    </source>
</reference>
<proteinExistence type="predicted"/>
<dbReference type="InterPro" id="IPR012337">
    <property type="entry name" value="RNaseH-like_sf"/>
</dbReference>
<evidence type="ECO:0000313" key="1">
    <source>
        <dbReference type="EMBL" id="QHT85964.1"/>
    </source>
</evidence>
<sequence>MKIISFDVGIKNMAYCIFDISDTSCDIHEWTVANLLEDESEIEIKYTCQCPSIAKPSKKTITKICGKQAKYKSPDNQQIYFCDKHAKSQTNWRFPESRFSDKYLKKTKMDGIIQIYEEILSKNPKNQSDRPKKRADMIDIINNNLRTTCLQSIIIKKTVLASEIDLITIGKRIKEHFDKVQIQDLSVVLIENQISPIANRMKCIQGMLAQYFIMRYESINIQFISSSNKLKMFDKKETECKNESQGQKYKEHKKDGVIFCKQLFDTYKLDPSWLLKLDTKKKDDLADCFLQGIWFLQKEKVLVK</sequence>
<dbReference type="Gene3D" id="3.30.420.10">
    <property type="entry name" value="Ribonuclease H-like superfamily/Ribonuclease H"/>
    <property type="match status" value="1"/>
</dbReference>
<dbReference type="SUPFAM" id="SSF53098">
    <property type="entry name" value="Ribonuclease H-like"/>
    <property type="match status" value="2"/>
</dbReference>
<dbReference type="EMBL" id="MN740057">
    <property type="protein sequence ID" value="QHT85964.1"/>
    <property type="molecule type" value="Genomic_DNA"/>
</dbReference>